<evidence type="ECO:0000313" key="1">
    <source>
        <dbReference type="EMBL" id="TXJ43029.1"/>
    </source>
</evidence>
<dbReference type="OrthoDB" id="427321at2"/>
<dbReference type="EMBL" id="SAXY01000032">
    <property type="protein sequence ID" value="TXJ43029.1"/>
    <property type="molecule type" value="Genomic_DNA"/>
</dbReference>
<dbReference type="Gene3D" id="3.30.2020.10">
    <property type="entry name" value="NE0471-like N-terminal domain"/>
    <property type="match status" value="1"/>
</dbReference>
<dbReference type="InterPro" id="IPR036782">
    <property type="entry name" value="NE0471-like_N"/>
</dbReference>
<proteinExistence type="predicted"/>
<sequence length="81" mass="9691">MTFHKIKNVKALDNLILEIIFENEEIKYYDIKKLLSEHKEFEILRDRKLFNLVKVDVGGYGISWNNDLDISCNTLYYDYSP</sequence>
<accession>A0A5C8EZL6</accession>
<dbReference type="AlphaFoldDB" id="A0A5C8EZL6"/>
<dbReference type="InterPro" id="IPR018841">
    <property type="entry name" value="DUF2442"/>
</dbReference>
<name>A0A5C8EZL6_BRAPL</name>
<dbReference type="SUPFAM" id="SSF143880">
    <property type="entry name" value="NE0471 N-terminal domain-like"/>
    <property type="match status" value="1"/>
</dbReference>
<evidence type="ECO:0000313" key="2">
    <source>
        <dbReference type="Proteomes" id="UP000323176"/>
    </source>
</evidence>
<dbReference type="Pfam" id="PF10387">
    <property type="entry name" value="DUF2442"/>
    <property type="match status" value="1"/>
</dbReference>
<organism evidence="1 2">
    <name type="scientific">Brachyspira pilosicoli</name>
    <name type="common">Serpulina pilosicoli</name>
    <dbReference type="NCBI Taxonomy" id="52584"/>
    <lineage>
        <taxon>Bacteria</taxon>
        <taxon>Pseudomonadati</taxon>
        <taxon>Spirochaetota</taxon>
        <taxon>Spirochaetia</taxon>
        <taxon>Brachyspirales</taxon>
        <taxon>Brachyspiraceae</taxon>
        <taxon>Brachyspira</taxon>
    </lineage>
</organism>
<dbReference type="Proteomes" id="UP000323176">
    <property type="component" value="Unassembled WGS sequence"/>
</dbReference>
<protein>
    <submittedName>
        <fullName evidence="1">DUF2442 domain-containing protein</fullName>
    </submittedName>
</protein>
<comment type="caution">
    <text evidence="1">The sequence shown here is derived from an EMBL/GenBank/DDBJ whole genome shotgun (WGS) entry which is preliminary data.</text>
</comment>
<gene>
    <name evidence="1" type="ORF">EPJ72_05155</name>
</gene>
<reference evidence="1 2" key="1">
    <citation type="journal article" date="1992" name="Lakartidningen">
        <title>[Penicillin V and not amoxicillin is the first choice preparation in acute otitis].</title>
        <authorList>
            <person name="Kamme C."/>
            <person name="Lundgren K."/>
            <person name="Prellner K."/>
        </authorList>
    </citation>
    <scope>NUCLEOTIDE SEQUENCE [LARGE SCALE GENOMIC DNA]</scope>
    <source>
        <strain evidence="1 2">PC5538III-hc</strain>
    </source>
</reference>